<protein>
    <submittedName>
        <fullName evidence="1">Uncharacterized protein</fullName>
    </submittedName>
</protein>
<dbReference type="AlphaFoldDB" id="A0A0C9X3D9"/>
<sequence length="87" mass="9823">MRNSIINPPNYKLLDRVREIQADNENGTAITKVVVHPCRKRHHHLNLLRPLLLCPPALCALTPPSFTPHSPLNCDRRVCQTLLPLGC</sequence>
<dbReference type="EMBL" id="KN838645">
    <property type="protein sequence ID" value="KIJ99510.1"/>
    <property type="molecule type" value="Genomic_DNA"/>
</dbReference>
<name>A0A0C9X3D9_9AGAR</name>
<accession>A0A0C9X3D9</accession>
<proteinExistence type="predicted"/>
<gene>
    <name evidence="1" type="ORF">K443DRAFT_679872</name>
</gene>
<organism evidence="1 2">
    <name type="scientific">Laccaria amethystina LaAM-08-1</name>
    <dbReference type="NCBI Taxonomy" id="1095629"/>
    <lineage>
        <taxon>Eukaryota</taxon>
        <taxon>Fungi</taxon>
        <taxon>Dikarya</taxon>
        <taxon>Basidiomycota</taxon>
        <taxon>Agaricomycotina</taxon>
        <taxon>Agaricomycetes</taxon>
        <taxon>Agaricomycetidae</taxon>
        <taxon>Agaricales</taxon>
        <taxon>Agaricineae</taxon>
        <taxon>Hydnangiaceae</taxon>
        <taxon>Laccaria</taxon>
    </lineage>
</organism>
<keyword evidence="2" id="KW-1185">Reference proteome</keyword>
<evidence type="ECO:0000313" key="2">
    <source>
        <dbReference type="Proteomes" id="UP000054477"/>
    </source>
</evidence>
<dbReference type="HOGENOM" id="CLU_2483678_0_0_1"/>
<reference evidence="1 2" key="1">
    <citation type="submission" date="2014-04" db="EMBL/GenBank/DDBJ databases">
        <authorList>
            <consortium name="DOE Joint Genome Institute"/>
            <person name="Kuo A."/>
            <person name="Kohler A."/>
            <person name="Nagy L.G."/>
            <person name="Floudas D."/>
            <person name="Copeland A."/>
            <person name="Barry K.W."/>
            <person name="Cichocki N."/>
            <person name="Veneault-Fourrey C."/>
            <person name="LaButti K."/>
            <person name="Lindquist E.A."/>
            <person name="Lipzen A."/>
            <person name="Lundell T."/>
            <person name="Morin E."/>
            <person name="Murat C."/>
            <person name="Sun H."/>
            <person name="Tunlid A."/>
            <person name="Henrissat B."/>
            <person name="Grigoriev I.V."/>
            <person name="Hibbett D.S."/>
            <person name="Martin F."/>
            <person name="Nordberg H.P."/>
            <person name="Cantor M.N."/>
            <person name="Hua S.X."/>
        </authorList>
    </citation>
    <scope>NUCLEOTIDE SEQUENCE [LARGE SCALE GENOMIC DNA]</scope>
    <source>
        <strain evidence="1 2">LaAM-08-1</strain>
    </source>
</reference>
<dbReference type="Proteomes" id="UP000054477">
    <property type="component" value="Unassembled WGS sequence"/>
</dbReference>
<evidence type="ECO:0000313" key="1">
    <source>
        <dbReference type="EMBL" id="KIJ99510.1"/>
    </source>
</evidence>
<reference evidence="2" key="2">
    <citation type="submission" date="2015-01" db="EMBL/GenBank/DDBJ databases">
        <title>Evolutionary Origins and Diversification of the Mycorrhizal Mutualists.</title>
        <authorList>
            <consortium name="DOE Joint Genome Institute"/>
            <consortium name="Mycorrhizal Genomics Consortium"/>
            <person name="Kohler A."/>
            <person name="Kuo A."/>
            <person name="Nagy L.G."/>
            <person name="Floudas D."/>
            <person name="Copeland A."/>
            <person name="Barry K.W."/>
            <person name="Cichocki N."/>
            <person name="Veneault-Fourrey C."/>
            <person name="LaButti K."/>
            <person name="Lindquist E.A."/>
            <person name="Lipzen A."/>
            <person name="Lundell T."/>
            <person name="Morin E."/>
            <person name="Murat C."/>
            <person name="Riley R."/>
            <person name="Ohm R."/>
            <person name="Sun H."/>
            <person name="Tunlid A."/>
            <person name="Henrissat B."/>
            <person name="Grigoriev I.V."/>
            <person name="Hibbett D.S."/>
            <person name="Martin F."/>
        </authorList>
    </citation>
    <scope>NUCLEOTIDE SEQUENCE [LARGE SCALE GENOMIC DNA]</scope>
    <source>
        <strain evidence="2">LaAM-08-1</strain>
    </source>
</reference>